<proteinExistence type="inferred from homology"/>
<evidence type="ECO:0000313" key="4">
    <source>
        <dbReference type="EMBL" id="RFU27206.1"/>
    </source>
</evidence>
<dbReference type="OMA" id="CMERKLW"/>
<keyword evidence="1" id="KW-0560">Oxidoreductase</keyword>
<reference evidence="4 5" key="1">
    <citation type="submission" date="2018-05" db="EMBL/GenBank/DDBJ databases">
        <title>Draft genome sequence of Scytalidium lignicola DSM 105466, a ubiquitous saprotrophic fungus.</title>
        <authorList>
            <person name="Buettner E."/>
            <person name="Gebauer A.M."/>
            <person name="Hofrichter M."/>
            <person name="Liers C."/>
            <person name="Kellner H."/>
        </authorList>
    </citation>
    <scope>NUCLEOTIDE SEQUENCE [LARGE SCALE GENOMIC DNA]</scope>
    <source>
        <strain evidence="4 5">DSM 105466</strain>
    </source>
</reference>
<dbReference type="InterPro" id="IPR001509">
    <property type="entry name" value="Epimerase_deHydtase"/>
</dbReference>
<dbReference type="InterPro" id="IPR050425">
    <property type="entry name" value="NAD(P)_dehydrat-like"/>
</dbReference>
<comment type="caution">
    <text evidence="4">The sequence shown here is derived from an EMBL/GenBank/DDBJ whole genome shotgun (WGS) entry which is preliminary data.</text>
</comment>
<feature type="non-terminal residue" evidence="4">
    <location>
        <position position="1"/>
    </location>
</feature>
<comment type="similarity">
    <text evidence="2">Belongs to the NAD(P)-dependent epimerase/dehydratase family. Dihydroflavonol-4-reductase subfamily.</text>
</comment>
<evidence type="ECO:0000313" key="5">
    <source>
        <dbReference type="Proteomes" id="UP000258309"/>
    </source>
</evidence>
<keyword evidence="5" id="KW-1185">Reference proteome</keyword>
<dbReference type="EMBL" id="NCSJ02000218">
    <property type="protein sequence ID" value="RFU27206.1"/>
    <property type="molecule type" value="Genomic_DNA"/>
</dbReference>
<dbReference type="Gene3D" id="3.40.50.720">
    <property type="entry name" value="NAD(P)-binding Rossmann-like Domain"/>
    <property type="match status" value="1"/>
</dbReference>
<dbReference type="FunFam" id="3.40.50.720:FF:000191">
    <property type="entry name" value="Methylglyoxal reductase (NADPH-dependent)"/>
    <property type="match status" value="1"/>
</dbReference>
<feature type="domain" description="NAD-dependent epimerase/dehydratase" evidence="3">
    <location>
        <begin position="3"/>
        <end position="255"/>
    </location>
</feature>
<name>A0A3E2H1C2_SCYLI</name>
<dbReference type="GO" id="GO:0016616">
    <property type="term" value="F:oxidoreductase activity, acting on the CH-OH group of donors, NAD or NADP as acceptor"/>
    <property type="evidence" value="ECO:0007669"/>
    <property type="project" value="TreeGrafter"/>
</dbReference>
<dbReference type="SUPFAM" id="SSF51735">
    <property type="entry name" value="NAD(P)-binding Rossmann-fold domains"/>
    <property type="match status" value="1"/>
</dbReference>
<feature type="non-terminal residue" evidence="4">
    <location>
        <position position="332"/>
    </location>
</feature>
<dbReference type="PANTHER" id="PTHR10366:SF564">
    <property type="entry name" value="STEROL-4-ALPHA-CARBOXYLATE 3-DEHYDROGENASE, DECARBOXYLATING"/>
    <property type="match status" value="1"/>
</dbReference>
<evidence type="ECO:0000259" key="3">
    <source>
        <dbReference type="Pfam" id="PF01370"/>
    </source>
</evidence>
<evidence type="ECO:0000256" key="1">
    <source>
        <dbReference type="ARBA" id="ARBA00023002"/>
    </source>
</evidence>
<accession>A0A3E2H1C2</accession>
<dbReference type="InterPro" id="IPR036291">
    <property type="entry name" value="NAD(P)-bd_dom_sf"/>
</dbReference>
<dbReference type="CDD" id="cd05227">
    <property type="entry name" value="AR_SDR_e"/>
    <property type="match status" value="1"/>
</dbReference>
<evidence type="ECO:0000256" key="2">
    <source>
        <dbReference type="ARBA" id="ARBA00023445"/>
    </source>
</evidence>
<sequence length="332" mass="36599">MKVLLTGGSGFIAAHCLDVLLARNHTVVTTVRSAEKGEKILATHLNLPEGQLSYVIVEDIAQEGAFDHAVKSDPPFDSVIHTASPFHFRFKNPNELLDPAITGTTGILKAIKKYAPSVKRVVITSSFAAITQMDTDPDVYDESQWNPVTYEEGVADPAKTYRASKTLAERAAWSFLEEEKPGFSLATLCPPYVFGPVVHNLNSLSAINTSDSYFVSLMQGGWKEGLPPTGAWLWVDVRDVALAHVKAMEVPEADGKRFFITAGHFDMKDIAEIAKKNFPEYADKLPADLKSDRPNPLYGYDNSRSKTVLQLEYRPLETTVVDTIKSLKRVGV</sequence>
<protein>
    <recommendedName>
        <fullName evidence="3">NAD-dependent epimerase/dehydratase domain-containing protein</fullName>
    </recommendedName>
</protein>
<gene>
    <name evidence="4" type="ORF">B7463_g9135</name>
</gene>
<dbReference type="OrthoDB" id="2735536at2759"/>
<dbReference type="Pfam" id="PF01370">
    <property type="entry name" value="Epimerase"/>
    <property type="match status" value="1"/>
</dbReference>
<dbReference type="PANTHER" id="PTHR10366">
    <property type="entry name" value="NAD DEPENDENT EPIMERASE/DEHYDRATASE"/>
    <property type="match status" value="1"/>
</dbReference>
<dbReference type="Proteomes" id="UP000258309">
    <property type="component" value="Unassembled WGS sequence"/>
</dbReference>
<dbReference type="AlphaFoldDB" id="A0A3E2H1C2"/>
<organism evidence="4 5">
    <name type="scientific">Scytalidium lignicola</name>
    <name type="common">Hyphomycete</name>
    <dbReference type="NCBI Taxonomy" id="5539"/>
    <lineage>
        <taxon>Eukaryota</taxon>
        <taxon>Fungi</taxon>
        <taxon>Dikarya</taxon>
        <taxon>Ascomycota</taxon>
        <taxon>Pezizomycotina</taxon>
        <taxon>Leotiomycetes</taxon>
        <taxon>Leotiomycetes incertae sedis</taxon>
        <taxon>Scytalidium</taxon>
    </lineage>
</organism>
<dbReference type="STRING" id="5539.A0A3E2H1C2"/>